<proteinExistence type="predicted"/>
<evidence type="ECO:0000313" key="3">
    <source>
        <dbReference type="Proteomes" id="UP000448292"/>
    </source>
</evidence>
<evidence type="ECO:0000313" key="2">
    <source>
        <dbReference type="EMBL" id="TVM16251.1"/>
    </source>
</evidence>
<name>A0A7M3MDE5_9BACT</name>
<sequence length="137" mass="14781">MNELPVKKTCTRCGETFYCMPSRLSKTPGTGHFCRACRMAALDNAFGAAAAGAQPHRGRSDAMDTDPSPGPAPGSRLYPCRICGARTVNRFYCPEHHQQITFENGPYAEDFGFGSDEGIAASRTAFMEHAETSVPDA</sequence>
<evidence type="ECO:0000256" key="1">
    <source>
        <dbReference type="SAM" id="MobiDB-lite"/>
    </source>
</evidence>
<organism evidence="2 3">
    <name type="scientific">Oceanidesulfovibrio indonesiensis</name>
    <dbReference type="NCBI Taxonomy" id="54767"/>
    <lineage>
        <taxon>Bacteria</taxon>
        <taxon>Pseudomonadati</taxon>
        <taxon>Thermodesulfobacteriota</taxon>
        <taxon>Desulfovibrionia</taxon>
        <taxon>Desulfovibrionales</taxon>
        <taxon>Desulfovibrionaceae</taxon>
        <taxon>Oceanidesulfovibrio</taxon>
    </lineage>
</organism>
<gene>
    <name evidence="2" type="ORF">DPQ33_13100</name>
</gene>
<dbReference type="AlphaFoldDB" id="A0A7M3MDE5"/>
<feature type="region of interest" description="Disordered" evidence="1">
    <location>
        <begin position="50"/>
        <end position="75"/>
    </location>
</feature>
<dbReference type="OrthoDB" id="9840774at2"/>
<dbReference type="EMBL" id="QMIE01000012">
    <property type="protein sequence ID" value="TVM16251.1"/>
    <property type="molecule type" value="Genomic_DNA"/>
</dbReference>
<protein>
    <submittedName>
        <fullName evidence="2">Uncharacterized protein</fullName>
    </submittedName>
</protein>
<accession>A0A7M3MDE5</accession>
<keyword evidence="3" id="KW-1185">Reference proteome</keyword>
<comment type="caution">
    <text evidence="2">The sequence shown here is derived from an EMBL/GenBank/DDBJ whole genome shotgun (WGS) entry which is preliminary data.</text>
</comment>
<dbReference type="Proteomes" id="UP000448292">
    <property type="component" value="Unassembled WGS sequence"/>
</dbReference>
<dbReference type="RefSeq" id="WP_144303679.1">
    <property type="nucleotide sequence ID" value="NZ_QMIE01000012.1"/>
</dbReference>
<reference evidence="2 3" key="1">
    <citation type="submission" date="2018-06" db="EMBL/GenBank/DDBJ databases">
        <title>Complete genome of Desulfovibrio indonesiensis P37SLT.</title>
        <authorList>
            <person name="Crispim J.S."/>
            <person name="Vidigal P.M.P."/>
            <person name="Silva L.C.F."/>
            <person name="Laguardia C.N."/>
            <person name="Araujo L.C."/>
            <person name="Dias R.S."/>
            <person name="Sousa M.P."/>
            <person name="Paula S.O."/>
            <person name="Silva C."/>
        </authorList>
    </citation>
    <scope>NUCLEOTIDE SEQUENCE [LARGE SCALE GENOMIC DNA]</scope>
    <source>
        <strain evidence="2 3">P37SLT</strain>
    </source>
</reference>